<evidence type="ECO:0000256" key="5">
    <source>
        <dbReference type="ARBA" id="ARBA00022496"/>
    </source>
</evidence>
<dbReference type="Gene3D" id="2.170.130.10">
    <property type="entry name" value="TonB-dependent receptor, plug domain"/>
    <property type="match status" value="1"/>
</dbReference>
<protein>
    <submittedName>
        <fullName evidence="20">Outer membrane receptor for ferric coprogen and ferric-rhodotorulic acid</fullName>
    </submittedName>
</protein>
<evidence type="ECO:0000256" key="14">
    <source>
        <dbReference type="PROSITE-ProRule" id="PRU01360"/>
    </source>
</evidence>
<dbReference type="InterPro" id="IPR036942">
    <property type="entry name" value="Beta-barrel_TonB_sf"/>
</dbReference>
<dbReference type="SMART" id="SM00965">
    <property type="entry name" value="STN"/>
    <property type="match status" value="1"/>
</dbReference>
<evidence type="ECO:0000256" key="7">
    <source>
        <dbReference type="ARBA" id="ARBA00022729"/>
    </source>
</evidence>
<keyword evidence="6 14" id="KW-0812">Transmembrane</keyword>
<dbReference type="GO" id="GO:0038023">
    <property type="term" value="F:signaling receptor activity"/>
    <property type="evidence" value="ECO:0007669"/>
    <property type="project" value="InterPro"/>
</dbReference>
<keyword evidence="5" id="KW-0410">Iron transport</keyword>
<evidence type="ECO:0000256" key="18">
    <source>
        <dbReference type="SAM" id="SignalP"/>
    </source>
</evidence>
<evidence type="ECO:0000313" key="20">
    <source>
        <dbReference type="EMBL" id="TDN44993.1"/>
    </source>
</evidence>
<dbReference type="InterPro" id="IPR010917">
    <property type="entry name" value="TonB_rcpt_CS"/>
</dbReference>
<reference evidence="20 21" key="1">
    <citation type="submission" date="2019-03" db="EMBL/GenBank/DDBJ databases">
        <title>Genomic Encyclopedia of Type Strains, Phase IV (KMG-IV): sequencing the most valuable type-strain genomes for metagenomic binning, comparative biology and taxonomic classification.</title>
        <authorList>
            <person name="Goeker M."/>
        </authorList>
    </citation>
    <scope>NUCLEOTIDE SEQUENCE [LARGE SCALE GENOMIC DNA]</scope>
    <source>
        <strain evidence="20 21">DSM 12121</strain>
    </source>
</reference>
<evidence type="ECO:0000256" key="17">
    <source>
        <dbReference type="SAM" id="MobiDB-lite"/>
    </source>
</evidence>
<sequence length="819" mass="89347">MSSRPAGTRLPASLRLRPTRLARQLRLALVGLSLAAGPALAQNTPASIDVTRAQDTKRHYRIAAGPVDEALASFAGSAGISIAMPPALIADRRSNGLEGSYSVAEGLARLLAGTGLEAVPGNSGAYLLRAAPASGETRVLAPVTVTSQAEADGTTEHSESYTTASMRTATKLPLSLRETPQSVTVITRQRMDDQAMTSINDAVQATPGLFLSNAGGVARPSYNARGFEVDTVMHDGFPSAVMGYIPSAQANLSMYDRVEVVRGAAGLAQGAGNPSAALNLVRKRPTRDFQASVSATVGSWDEYGVSADVGGALNESGTLRGRFVASKQDARSFRDAQQENHDNFYAVAEADLGAATTLTLGAFSQYDYSNFMWGGLPANSDGSHLDVSRSTFIGADWEYNKSRSNGTFATLEHHFDNEWVLRLGASYALTKVDVLATSVWAGRRFLWAQKMDQEESALDLYASGPFHFLGRRHELVAGLSRRRLDYNTYDYYGAYLPGTVDPYTWNPRSFPKPAYDASGEGAHDITTQKSVYLSARFSLADPLKLIVGAREDWYDYDNRRGDDGYRITRNLTQYAGLIYDLDAQHSVYVSYTDIFKPQSARGIDGKVLEPVVGENYELGIKGEYFGGALNASAALFQINQTNRARVLDDQSSCPSYPATACSEASGLVRSEGVDLELQGALTPNWQIGAGYSYARARYLRDADASNEGRTFNTQVPVQQFKLTTLYRLPGELQRWRVGGNLHQQSRIRSDSSGWHSEQKAYAVVGLIAGYQASRQLDLQLNVDNLFDRKYYRSIAVGAYYPYDIFGDPRRVRLTARYTF</sequence>
<keyword evidence="3 14" id="KW-0813">Transport</keyword>
<comment type="subcellular location">
    <subcellularLocation>
        <location evidence="1 14">Cell outer membrane</location>
        <topology evidence="1 14">Multi-pass membrane protein</topology>
    </subcellularLocation>
</comment>
<evidence type="ECO:0000256" key="11">
    <source>
        <dbReference type="ARBA" id="ARBA00023136"/>
    </source>
</evidence>
<evidence type="ECO:0000256" key="1">
    <source>
        <dbReference type="ARBA" id="ARBA00004571"/>
    </source>
</evidence>
<evidence type="ECO:0000256" key="10">
    <source>
        <dbReference type="ARBA" id="ARBA00023077"/>
    </source>
</evidence>
<evidence type="ECO:0000256" key="12">
    <source>
        <dbReference type="ARBA" id="ARBA00023170"/>
    </source>
</evidence>
<evidence type="ECO:0000256" key="13">
    <source>
        <dbReference type="ARBA" id="ARBA00023237"/>
    </source>
</evidence>
<dbReference type="InterPro" id="IPR012910">
    <property type="entry name" value="Plug_dom"/>
</dbReference>
<dbReference type="NCBIfam" id="TIGR01783">
    <property type="entry name" value="TonB-siderophor"/>
    <property type="match status" value="1"/>
</dbReference>
<evidence type="ECO:0000256" key="6">
    <source>
        <dbReference type="ARBA" id="ARBA00022692"/>
    </source>
</evidence>
<dbReference type="InterPro" id="IPR010105">
    <property type="entry name" value="TonB_sidphr_rcpt"/>
</dbReference>
<dbReference type="InterPro" id="IPR037066">
    <property type="entry name" value="Plug_dom_sf"/>
</dbReference>
<keyword evidence="9" id="KW-0406">Ion transport</keyword>
<feature type="short sequence motif" description="TonB C-terminal box" evidence="15">
    <location>
        <begin position="802"/>
        <end position="819"/>
    </location>
</feature>
<keyword evidence="7 18" id="KW-0732">Signal</keyword>
<dbReference type="AlphaFoldDB" id="A0A4R6DJY7"/>
<dbReference type="CDD" id="cd01347">
    <property type="entry name" value="ligand_gated_channel"/>
    <property type="match status" value="1"/>
</dbReference>
<dbReference type="Gene3D" id="2.40.170.20">
    <property type="entry name" value="TonB-dependent receptor, beta-barrel domain"/>
    <property type="match status" value="1"/>
</dbReference>
<feature type="signal peptide" evidence="18">
    <location>
        <begin position="1"/>
        <end position="41"/>
    </location>
</feature>
<proteinExistence type="inferred from homology"/>
<keyword evidence="12 20" id="KW-0675">Receptor</keyword>
<dbReference type="PANTHER" id="PTHR32552:SF74">
    <property type="entry name" value="HYDROXAMATE SIDEROPHORE RECEPTOR FHUE"/>
    <property type="match status" value="1"/>
</dbReference>
<dbReference type="GO" id="GO:0009279">
    <property type="term" value="C:cell outer membrane"/>
    <property type="evidence" value="ECO:0007669"/>
    <property type="project" value="UniProtKB-SubCell"/>
</dbReference>
<keyword evidence="8" id="KW-0408">Iron</keyword>
<dbReference type="PROSITE" id="PS52016">
    <property type="entry name" value="TONB_DEPENDENT_REC_3"/>
    <property type="match status" value="1"/>
</dbReference>
<dbReference type="PANTHER" id="PTHR32552">
    <property type="entry name" value="FERRICHROME IRON RECEPTOR-RELATED"/>
    <property type="match status" value="1"/>
</dbReference>
<keyword evidence="10 16" id="KW-0798">TonB box</keyword>
<keyword evidence="21" id="KW-1185">Reference proteome</keyword>
<name>A0A4R6DJY7_9RHOO</name>
<keyword evidence="11 14" id="KW-0472">Membrane</keyword>
<feature type="chain" id="PRO_5020867772" evidence="18">
    <location>
        <begin position="42"/>
        <end position="819"/>
    </location>
</feature>
<dbReference type="Pfam" id="PF07715">
    <property type="entry name" value="Plug"/>
    <property type="match status" value="1"/>
</dbReference>
<feature type="domain" description="Secretin/TonB short N-terminal" evidence="19">
    <location>
        <begin position="80"/>
        <end position="131"/>
    </location>
</feature>
<evidence type="ECO:0000259" key="19">
    <source>
        <dbReference type="SMART" id="SM00965"/>
    </source>
</evidence>
<keyword evidence="13 14" id="KW-0998">Cell outer membrane</keyword>
<gene>
    <name evidence="20" type="ORF">C7389_1325</name>
</gene>
<evidence type="ECO:0000256" key="16">
    <source>
        <dbReference type="RuleBase" id="RU003357"/>
    </source>
</evidence>
<dbReference type="InterPro" id="IPR000531">
    <property type="entry name" value="Beta-barrel_TonB"/>
</dbReference>
<dbReference type="Gene3D" id="3.55.50.30">
    <property type="match status" value="1"/>
</dbReference>
<evidence type="ECO:0000256" key="2">
    <source>
        <dbReference type="ARBA" id="ARBA00009810"/>
    </source>
</evidence>
<dbReference type="Proteomes" id="UP000295129">
    <property type="component" value="Unassembled WGS sequence"/>
</dbReference>
<dbReference type="InterPro" id="IPR039426">
    <property type="entry name" value="TonB-dep_rcpt-like"/>
</dbReference>
<evidence type="ECO:0000256" key="3">
    <source>
        <dbReference type="ARBA" id="ARBA00022448"/>
    </source>
</evidence>
<comment type="similarity">
    <text evidence="2 14 16">Belongs to the TonB-dependent receptor family.</text>
</comment>
<dbReference type="Pfam" id="PF00593">
    <property type="entry name" value="TonB_dep_Rec_b-barrel"/>
    <property type="match status" value="1"/>
</dbReference>
<dbReference type="GO" id="GO:0015891">
    <property type="term" value="P:siderophore transport"/>
    <property type="evidence" value="ECO:0007669"/>
    <property type="project" value="InterPro"/>
</dbReference>
<dbReference type="GO" id="GO:0015344">
    <property type="term" value="F:siderophore uptake transmembrane transporter activity"/>
    <property type="evidence" value="ECO:0007669"/>
    <property type="project" value="TreeGrafter"/>
</dbReference>
<comment type="caution">
    <text evidence="20">The sequence shown here is derived from an EMBL/GenBank/DDBJ whole genome shotgun (WGS) entry which is preliminary data.</text>
</comment>
<dbReference type="FunFam" id="2.170.130.10:FF:000010">
    <property type="entry name" value="Ferripyoverdine receptor"/>
    <property type="match status" value="1"/>
</dbReference>
<dbReference type="InterPro" id="IPR011662">
    <property type="entry name" value="Secretin/TonB_short_N"/>
</dbReference>
<keyword evidence="4 14" id="KW-1134">Transmembrane beta strand</keyword>
<accession>A0A4R6DJY7</accession>
<evidence type="ECO:0000256" key="15">
    <source>
        <dbReference type="PROSITE-ProRule" id="PRU10144"/>
    </source>
</evidence>
<dbReference type="OrthoDB" id="174652at2"/>
<dbReference type="PROSITE" id="PS01156">
    <property type="entry name" value="TONB_DEPENDENT_REC_2"/>
    <property type="match status" value="1"/>
</dbReference>
<dbReference type="Pfam" id="PF07660">
    <property type="entry name" value="STN"/>
    <property type="match status" value="1"/>
</dbReference>
<dbReference type="RefSeq" id="WP_133594973.1">
    <property type="nucleotide sequence ID" value="NZ_SNVV01000032.1"/>
</dbReference>
<evidence type="ECO:0000256" key="9">
    <source>
        <dbReference type="ARBA" id="ARBA00023065"/>
    </source>
</evidence>
<evidence type="ECO:0000256" key="4">
    <source>
        <dbReference type="ARBA" id="ARBA00022452"/>
    </source>
</evidence>
<evidence type="ECO:0000256" key="8">
    <source>
        <dbReference type="ARBA" id="ARBA00023004"/>
    </source>
</evidence>
<feature type="region of interest" description="Disordered" evidence="17">
    <location>
        <begin position="147"/>
        <end position="166"/>
    </location>
</feature>
<dbReference type="SUPFAM" id="SSF56935">
    <property type="entry name" value="Porins"/>
    <property type="match status" value="1"/>
</dbReference>
<dbReference type="EMBL" id="SNVV01000032">
    <property type="protein sequence ID" value="TDN44993.1"/>
    <property type="molecule type" value="Genomic_DNA"/>
</dbReference>
<evidence type="ECO:0000313" key="21">
    <source>
        <dbReference type="Proteomes" id="UP000295129"/>
    </source>
</evidence>
<organism evidence="20 21">
    <name type="scientific">Azoarcus indigens</name>
    <dbReference type="NCBI Taxonomy" id="29545"/>
    <lineage>
        <taxon>Bacteria</taxon>
        <taxon>Pseudomonadati</taxon>
        <taxon>Pseudomonadota</taxon>
        <taxon>Betaproteobacteria</taxon>
        <taxon>Rhodocyclales</taxon>
        <taxon>Zoogloeaceae</taxon>
        <taxon>Azoarcus</taxon>
    </lineage>
</organism>